<protein>
    <recommendedName>
        <fullName evidence="6">Phospholipase D</fullName>
        <ecNumber evidence="5">3.1.4.4</ecNumber>
    </recommendedName>
    <alternativeName>
        <fullName evidence="11">Choline phosphatase</fullName>
    </alternativeName>
</protein>
<keyword evidence="10" id="KW-0443">Lipid metabolism</keyword>
<evidence type="ECO:0000256" key="9">
    <source>
        <dbReference type="ARBA" id="ARBA00022963"/>
    </source>
</evidence>
<dbReference type="SUPFAM" id="SSF56024">
    <property type="entry name" value="Phospholipase D/nuclease"/>
    <property type="match status" value="2"/>
</dbReference>
<evidence type="ECO:0000256" key="11">
    <source>
        <dbReference type="ARBA" id="ARBA00029594"/>
    </source>
</evidence>
<dbReference type="RefSeq" id="WP_164051140.1">
    <property type="nucleotide sequence ID" value="NZ_WUFV01000062.1"/>
</dbReference>
<evidence type="ECO:0000256" key="2">
    <source>
        <dbReference type="ARBA" id="ARBA00003145"/>
    </source>
</evidence>
<keyword evidence="7" id="KW-0964">Secreted</keyword>
<evidence type="ECO:0000256" key="8">
    <source>
        <dbReference type="ARBA" id="ARBA00022801"/>
    </source>
</evidence>
<dbReference type="PANTHER" id="PTHR43856">
    <property type="entry name" value="CARDIOLIPIN HYDROLASE"/>
    <property type="match status" value="1"/>
</dbReference>
<sequence length="624" mass="71522">MRYLQENNGLKVRAITGTRSILLAFDADRDTRNSLRGFSIRRTEYLEKSGGETVTSMKWLQSSKVFRTVEPKPKEMVNGRLKIFRTDKHPIQKFFWSDYGAEPSTDYQYEIFPAYGPVTNLQLDQHRMIALKIRTEDEDDGKHGIWFNRGAIASQHYAREFGNVPPTEDEVLDLNNFKTRWLSRGLLEACLAYIKAAKKEEWLHACFYEFTYQPIIDAFDDALKRGVNVRIIYHATKANTKAIGTRLSGTDVLMRRTRPTVPHNKFIVHSSKSGKPLAVWTGSTNITMSGFLGQSNLGHLFRDPALAERYKKYWDLLSQNLSGAPVKKETKIISPQPREVVEPGSLTPIFCARDDLAMLFWYGNRIVDARDLAMFTVAFTVSPLLIPALAQKRDCLRLLMMESRPPAELIRAFHKDGRDPMLVTSYGAVLGKKKITITLPNRKRSTRIIDVKKYALGEWFWREEYTRQRGKVFFIHTKYLMIDPLSDDPLICTGSANFSANSLQNNDENMVLIRGDIRVADIYLTEFLRLHEHFYFRDVANGQAGNGKDAEGAFLEEVKDWTADNFLQGTYLNARREMFFRNAPSSWGEQAENRDPNESAAMAQQHALEGKRKAAEKRRISKKG</sequence>
<comment type="subcellular location">
    <subcellularLocation>
        <location evidence="3">Secreted</location>
    </subcellularLocation>
</comment>
<dbReference type="CDD" id="cd09172">
    <property type="entry name" value="PLDc_Nuc_like_unchar1_1"/>
    <property type="match status" value="1"/>
</dbReference>
<evidence type="ECO:0000313" key="15">
    <source>
        <dbReference type="Proteomes" id="UP000471705"/>
    </source>
</evidence>
<evidence type="ECO:0000256" key="6">
    <source>
        <dbReference type="ARBA" id="ARBA00018392"/>
    </source>
</evidence>
<dbReference type="GO" id="GO:0016891">
    <property type="term" value="F:RNA endonuclease activity producing 5'-phosphomonoesters, hydrolytic mechanism"/>
    <property type="evidence" value="ECO:0007669"/>
    <property type="project" value="TreeGrafter"/>
</dbReference>
<dbReference type="Proteomes" id="UP000471705">
    <property type="component" value="Unassembled WGS sequence"/>
</dbReference>
<feature type="compositionally biased region" description="Basic residues" evidence="12">
    <location>
        <begin position="614"/>
        <end position="624"/>
    </location>
</feature>
<comment type="catalytic activity">
    <reaction evidence="1">
        <text>a 1,2-diacyl-sn-glycero-3-phosphocholine + H2O = a 1,2-diacyl-sn-glycero-3-phosphate + choline + H(+)</text>
        <dbReference type="Rhea" id="RHEA:14445"/>
        <dbReference type="ChEBI" id="CHEBI:15354"/>
        <dbReference type="ChEBI" id="CHEBI:15377"/>
        <dbReference type="ChEBI" id="CHEBI:15378"/>
        <dbReference type="ChEBI" id="CHEBI:57643"/>
        <dbReference type="ChEBI" id="CHEBI:58608"/>
        <dbReference type="EC" id="3.1.4.4"/>
    </reaction>
</comment>
<organism evidence="14 15">
    <name type="scientific">Rhizobium leguminosarum</name>
    <dbReference type="NCBI Taxonomy" id="384"/>
    <lineage>
        <taxon>Bacteria</taxon>
        <taxon>Pseudomonadati</taxon>
        <taxon>Pseudomonadota</taxon>
        <taxon>Alphaproteobacteria</taxon>
        <taxon>Hyphomicrobiales</taxon>
        <taxon>Rhizobiaceae</taxon>
        <taxon>Rhizobium/Agrobacterium group</taxon>
        <taxon>Rhizobium</taxon>
    </lineage>
</organism>
<gene>
    <name evidence="14" type="ORF">GR257_38970</name>
</gene>
<evidence type="ECO:0000256" key="5">
    <source>
        <dbReference type="ARBA" id="ARBA00012027"/>
    </source>
</evidence>
<dbReference type="EMBL" id="WUFV01000062">
    <property type="protein sequence ID" value="NEK20714.1"/>
    <property type="molecule type" value="Genomic_DNA"/>
</dbReference>
<evidence type="ECO:0000256" key="1">
    <source>
        <dbReference type="ARBA" id="ARBA00000798"/>
    </source>
</evidence>
<keyword evidence="8" id="KW-0378">Hydrolase</keyword>
<comment type="similarity">
    <text evidence="4">Belongs to the phospholipase D family.</text>
</comment>
<evidence type="ECO:0000256" key="12">
    <source>
        <dbReference type="SAM" id="MobiDB-lite"/>
    </source>
</evidence>
<dbReference type="GO" id="GO:0006793">
    <property type="term" value="P:phosphorus metabolic process"/>
    <property type="evidence" value="ECO:0007669"/>
    <property type="project" value="UniProtKB-ARBA"/>
</dbReference>
<evidence type="ECO:0000256" key="7">
    <source>
        <dbReference type="ARBA" id="ARBA00022525"/>
    </source>
</evidence>
<evidence type="ECO:0000256" key="3">
    <source>
        <dbReference type="ARBA" id="ARBA00004613"/>
    </source>
</evidence>
<dbReference type="Gene3D" id="3.30.870.10">
    <property type="entry name" value="Endonuclease Chain A"/>
    <property type="match status" value="2"/>
</dbReference>
<dbReference type="PANTHER" id="PTHR43856:SF1">
    <property type="entry name" value="MITOCHONDRIAL CARDIOLIPIN HYDROLASE"/>
    <property type="match status" value="1"/>
</dbReference>
<evidence type="ECO:0000259" key="13">
    <source>
        <dbReference type="PROSITE" id="PS50035"/>
    </source>
</evidence>
<feature type="domain" description="PLD phosphodiesterase" evidence="13">
    <location>
        <begin position="471"/>
        <end position="502"/>
    </location>
</feature>
<reference evidence="14 15" key="1">
    <citation type="submission" date="2019-12" db="EMBL/GenBank/DDBJ databases">
        <title>Rhizobium genotypes associated with high levels of biological nitrogen fixation by grain legumes in a temperate-maritime cropping system.</title>
        <authorList>
            <person name="Maluk M."/>
            <person name="Francesc Ferrando Molina F."/>
            <person name="Lopez Del Egido L."/>
            <person name="Lafos M."/>
            <person name="Langarica-Fuentes A."/>
            <person name="Gebre Yohannes G."/>
            <person name="Young M.W."/>
            <person name="Martin P."/>
            <person name="Gantlett R."/>
            <person name="Kenicer G."/>
            <person name="Hawes C."/>
            <person name="Begg G.S."/>
            <person name="Quilliam R.S."/>
            <person name="Squire G.R."/>
            <person name="Poole P.S."/>
            <person name="Young P.W."/>
            <person name="Iannetta P.M."/>
            <person name="James E.K."/>
        </authorList>
    </citation>
    <scope>NUCLEOTIDE SEQUENCE [LARGE SCALE GENOMIC DNA]</scope>
    <source>
        <strain evidence="14 15">JHI54</strain>
    </source>
</reference>
<name>A0A7K3VUY3_RHILE</name>
<comment type="caution">
    <text evidence="14">The sequence shown here is derived from an EMBL/GenBank/DDBJ whole genome shotgun (WGS) entry which is preliminary data.</text>
</comment>
<accession>A0A7K3VUY3</accession>
<dbReference type="Pfam" id="PF13091">
    <property type="entry name" value="PLDc_2"/>
    <property type="match status" value="2"/>
</dbReference>
<evidence type="ECO:0000256" key="10">
    <source>
        <dbReference type="ARBA" id="ARBA00023098"/>
    </source>
</evidence>
<comment type="function">
    <text evidence="2">Could be a virulence factor.</text>
</comment>
<dbReference type="EC" id="3.1.4.4" evidence="5"/>
<dbReference type="PROSITE" id="PS50035">
    <property type="entry name" value="PLD"/>
    <property type="match status" value="1"/>
</dbReference>
<dbReference type="AlphaFoldDB" id="A0A7K3VUY3"/>
<dbReference type="GO" id="GO:0005576">
    <property type="term" value="C:extracellular region"/>
    <property type="evidence" value="ECO:0007669"/>
    <property type="project" value="UniProtKB-SubCell"/>
</dbReference>
<dbReference type="GO" id="GO:0016042">
    <property type="term" value="P:lipid catabolic process"/>
    <property type="evidence" value="ECO:0007669"/>
    <property type="project" value="UniProtKB-KW"/>
</dbReference>
<feature type="region of interest" description="Disordered" evidence="12">
    <location>
        <begin position="586"/>
        <end position="624"/>
    </location>
</feature>
<evidence type="ECO:0000256" key="4">
    <source>
        <dbReference type="ARBA" id="ARBA00008664"/>
    </source>
</evidence>
<evidence type="ECO:0000313" key="14">
    <source>
        <dbReference type="EMBL" id="NEK20714.1"/>
    </source>
</evidence>
<proteinExistence type="inferred from homology"/>
<dbReference type="InterPro" id="IPR051406">
    <property type="entry name" value="PLD_domain"/>
</dbReference>
<dbReference type="GO" id="GO:0004630">
    <property type="term" value="F:phospholipase D activity"/>
    <property type="evidence" value="ECO:0007669"/>
    <property type="project" value="UniProtKB-EC"/>
</dbReference>
<keyword evidence="9" id="KW-0442">Lipid degradation</keyword>
<dbReference type="InterPro" id="IPR001736">
    <property type="entry name" value="PLipase_D/transphosphatidylase"/>
</dbReference>
<dbReference type="InterPro" id="IPR025202">
    <property type="entry name" value="PLD-like_dom"/>
</dbReference>